<reference evidence="1" key="1">
    <citation type="journal article" date="2014" name="Front. Microbiol.">
        <title>High frequency of phylogenetically diverse reductive dehalogenase-homologous genes in deep subseafloor sedimentary metagenomes.</title>
        <authorList>
            <person name="Kawai M."/>
            <person name="Futagami T."/>
            <person name="Toyoda A."/>
            <person name="Takaki Y."/>
            <person name="Nishi S."/>
            <person name="Hori S."/>
            <person name="Arai W."/>
            <person name="Tsubouchi T."/>
            <person name="Morono Y."/>
            <person name="Uchiyama I."/>
            <person name="Ito T."/>
            <person name="Fujiyama A."/>
            <person name="Inagaki F."/>
            <person name="Takami H."/>
        </authorList>
    </citation>
    <scope>NUCLEOTIDE SEQUENCE</scope>
    <source>
        <strain evidence="1">Expedition CK06-06</strain>
    </source>
</reference>
<comment type="caution">
    <text evidence="1">The sequence shown here is derived from an EMBL/GenBank/DDBJ whole genome shotgun (WGS) entry which is preliminary data.</text>
</comment>
<dbReference type="EMBL" id="BARW01011289">
    <property type="protein sequence ID" value="GAI85822.1"/>
    <property type="molecule type" value="Genomic_DNA"/>
</dbReference>
<gene>
    <name evidence="1" type="ORF">S12H4_21834</name>
</gene>
<accession>X1RYG4</accession>
<evidence type="ECO:0000313" key="1">
    <source>
        <dbReference type="EMBL" id="GAI85822.1"/>
    </source>
</evidence>
<organism evidence="1">
    <name type="scientific">marine sediment metagenome</name>
    <dbReference type="NCBI Taxonomy" id="412755"/>
    <lineage>
        <taxon>unclassified sequences</taxon>
        <taxon>metagenomes</taxon>
        <taxon>ecological metagenomes</taxon>
    </lineage>
</organism>
<dbReference type="AlphaFoldDB" id="X1RYG4"/>
<protein>
    <submittedName>
        <fullName evidence="1">Uncharacterized protein</fullName>
    </submittedName>
</protein>
<feature type="non-terminal residue" evidence="1">
    <location>
        <position position="1"/>
    </location>
</feature>
<sequence>GENIIALGYATQTAGEKMDTVKRSGDNILLNVGHQTAIEPYYVIVKQP</sequence>
<name>X1RYG4_9ZZZZ</name>
<proteinExistence type="predicted"/>